<accession>A0A1T4PXQ1</accession>
<dbReference type="GO" id="GO:0003677">
    <property type="term" value="F:DNA binding"/>
    <property type="evidence" value="ECO:0007669"/>
    <property type="project" value="UniProtKB-UniRule"/>
</dbReference>
<organism evidence="13 14">
    <name type="scientific">Pilibacter termitis</name>
    <dbReference type="NCBI Taxonomy" id="263852"/>
    <lineage>
        <taxon>Bacteria</taxon>
        <taxon>Bacillati</taxon>
        <taxon>Bacillota</taxon>
        <taxon>Bacilli</taxon>
        <taxon>Lactobacillales</taxon>
        <taxon>Enterococcaceae</taxon>
        <taxon>Pilibacter</taxon>
    </lineage>
</organism>
<dbReference type="SUPFAM" id="SSF63562">
    <property type="entry name" value="RPB6/omega subunit-like"/>
    <property type="match status" value="1"/>
</dbReference>
<comment type="function">
    <text evidence="8 11">Promotes RNA polymerase assembly. Latches the N- and C-terminal regions of the beta' subunit thereby facilitating its interaction with the beta and alpha subunits.</text>
</comment>
<dbReference type="GO" id="GO:0003899">
    <property type="term" value="F:DNA-directed RNA polymerase activity"/>
    <property type="evidence" value="ECO:0007669"/>
    <property type="project" value="UniProtKB-UniRule"/>
</dbReference>
<dbReference type="STRING" id="263852.SAMN02745116_01970"/>
<dbReference type="InterPro" id="IPR003716">
    <property type="entry name" value="DNA-dir_RNA_pol_omega"/>
</dbReference>
<evidence type="ECO:0000256" key="8">
    <source>
        <dbReference type="ARBA" id="ARBA00024694"/>
    </source>
</evidence>
<evidence type="ECO:0000256" key="4">
    <source>
        <dbReference type="ARBA" id="ARBA00022478"/>
    </source>
</evidence>
<keyword evidence="14" id="KW-1185">Reference proteome</keyword>
<evidence type="ECO:0000256" key="9">
    <source>
        <dbReference type="ARBA" id="ARBA00029924"/>
    </source>
</evidence>
<dbReference type="InterPro" id="IPR006110">
    <property type="entry name" value="Pol_omega/Rpo6/RPB6"/>
</dbReference>
<evidence type="ECO:0000256" key="3">
    <source>
        <dbReference type="ARBA" id="ARBA00013725"/>
    </source>
</evidence>
<comment type="similarity">
    <text evidence="1 11">Belongs to the RNA polymerase subunit omega family.</text>
</comment>
<evidence type="ECO:0000256" key="12">
    <source>
        <dbReference type="SAM" id="MobiDB-lite"/>
    </source>
</evidence>
<dbReference type="Gene3D" id="3.90.940.10">
    <property type="match status" value="1"/>
</dbReference>
<feature type="compositionally biased region" description="Basic and acidic residues" evidence="12">
    <location>
        <begin position="82"/>
        <end position="96"/>
    </location>
</feature>
<evidence type="ECO:0000256" key="5">
    <source>
        <dbReference type="ARBA" id="ARBA00022679"/>
    </source>
</evidence>
<evidence type="ECO:0000256" key="2">
    <source>
        <dbReference type="ARBA" id="ARBA00012418"/>
    </source>
</evidence>
<dbReference type="RefSeq" id="WP_078807889.1">
    <property type="nucleotide sequence ID" value="NZ_FUXI01000023.1"/>
</dbReference>
<dbReference type="OrthoDB" id="9815459at2"/>
<dbReference type="AlphaFoldDB" id="A0A1T4PXQ1"/>
<dbReference type="PANTHER" id="PTHR34476:SF1">
    <property type="entry name" value="DNA-DIRECTED RNA POLYMERASE SUBUNIT OMEGA"/>
    <property type="match status" value="1"/>
</dbReference>
<dbReference type="EMBL" id="FUXI01000023">
    <property type="protein sequence ID" value="SJZ96087.1"/>
    <property type="molecule type" value="Genomic_DNA"/>
</dbReference>
<protein>
    <recommendedName>
        <fullName evidence="3 11">DNA-directed RNA polymerase subunit omega</fullName>
        <shortName evidence="11">RNAP omega subunit</shortName>
        <ecNumber evidence="2 11">2.7.7.6</ecNumber>
    </recommendedName>
    <alternativeName>
        <fullName evidence="11">RNA polymerase omega subunit</fullName>
    </alternativeName>
    <alternativeName>
        <fullName evidence="9 11">Transcriptase subunit omega</fullName>
    </alternativeName>
</protein>
<proteinExistence type="inferred from homology"/>
<feature type="region of interest" description="Disordered" evidence="12">
    <location>
        <begin position="82"/>
        <end position="102"/>
    </location>
</feature>
<keyword evidence="4 11" id="KW-0240">DNA-directed RNA polymerase</keyword>
<keyword evidence="7 11" id="KW-0804">Transcription</keyword>
<evidence type="ECO:0000256" key="7">
    <source>
        <dbReference type="ARBA" id="ARBA00023163"/>
    </source>
</evidence>
<evidence type="ECO:0000256" key="11">
    <source>
        <dbReference type="HAMAP-Rule" id="MF_00366"/>
    </source>
</evidence>
<dbReference type="NCBIfam" id="TIGR00690">
    <property type="entry name" value="rpoZ"/>
    <property type="match status" value="1"/>
</dbReference>
<evidence type="ECO:0000256" key="1">
    <source>
        <dbReference type="ARBA" id="ARBA00006711"/>
    </source>
</evidence>
<comment type="catalytic activity">
    <reaction evidence="10 11">
        <text>RNA(n) + a ribonucleoside 5'-triphosphate = RNA(n+1) + diphosphate</text>
        <dbReference type="Rhea" id="RHEA:21248"/>
        <dbReference type="Rhea" id="RHEA-COMP:14527"/>
        <dbReference type="Rhea" id="RHEA-COMP:17342"/>
        <dbReference type="ChEBI" id="CHEBI:33019"/>
        <dbReference type="ChEBI" id="CHEBI:61557"/>
        <dbReference type="ChEBI" id="CHEBI:140395"/>
        <dbReference type="EC" id="2.7.7.6"/>
    </reaction>
</comment>
<keyword evidence="5 11" id="KW-0808">Transferase</keyword>
<evidence type="ECO:0000256" key="6">
    <source>
        <dbReference type="ARBA" id="ARBA00022695"/>
    </source>
</evidence>
<dbReference type="PANTHER" id="PTHR34476">
    <property type="entry name" value="DNA-DIRECTED RNA POLYMERASE SUBUNIT OMEGA"/>
    <property type="match status" value="1"/>
</dbReference>
<dbReference type="GO" id="GO:0000428">
    <property type="term" value="C:DNA-directed RNA polymerase complex"/>
    <property type="evidence" value="ECO:0007669"/>
    <property type="project" value="UniProtKB-KW"/>
</dbReference>
<dbReference type="Pfam" id="PF01192">
    <property type="entry name" value="RNA_pol_Rpb6"/>
    <property type="match status" value="1"/>
</dbReference>
<name>A0A1T4PXQ1_9ENTE</name>
<dbReference type="GO" id="GO:0006351">
    <property type="term" value="P:DNA-templated transcription"/>
    <property type="evidence" value="ECO:0007669"/>
    <property type="project" value="UniProtKB-UniRule"/>
</dbReference>
<evidence type="ECO:0000313" key="13">
    <source>
        <dbReference type="EMBL" id="SJZ96087.1"/>
    </source>
</evidence>
<reference evidence="13 14" key="1">
    <citation type="submission" date="2017-02" db="EMBL/GenBank/DDBJ databases">
        <authorList>
            <person name="Peterson S.W."/>
        </authorList>
    </citation>
    <scope>NUCLEOTIDE SEQUENCE [LARGE SCALE GENOMIC DNA]</scope>
    <source>
        <strain evidence="13 14">ATCC BAA-1030</strain>
    </source>
</reference>
<dbReference type="InterPro" id="IPR036161">
    <property type="entry name" value="RPB6/omega-like_sf"/>
</dbReference>
<comment type="subunit">
    <text evidence="11">The RNAP catalytic core consists of 2 alpha, 1 beta, 1 beta' and 1 omega subunit. When a sigma factor is associated with the core the holoenzyme is formed, which can initiate transcription.</text>
</comment>
<dbReference type="EC" id="2.7.7.6" evidence="2 11"/>
<evidence type="ECO:0000313" key="14">
    <source>
        <dbReference type="Proteomes" id="UP000190328"/>
    </source>
</evidence>
<dbReference type="SMART" id="SM01409">
    <property type="entry name" value="RNA_pol_Rpb6"/>
    <property type="match status" value="1"/>
</dbReference>
<evidence type="ECO:0000256" key="10">
    <source>
        <dbReference type="ARBA" id="ARBA00048552"/>
    </source>
</evidence>
<dbReference type="HAMAP" id="MF_00366">
    <property type="entry name" value="RNApol_bact_RpoZ"/>
    <property type="match status" value="1"/>
</dbReference>
<gene>
    <name evidence="11" type="primary">rpoZ</name>
    <name evidence="13" type="ORF">SAMN02745116_01970</name>
</gene>
<keyword evidence="6 11" id="KW-0548">Nucleotidyltransferase</keyword>
<sequence length="102" mass="11676">MMLKPSIDTLLDKVNSKYSLVILSSKRAHELEAGNMPTMESFQSVKPVLKALEEIEAGTVTNHPDPEGKRELIRKEEEARRKIAEEEQEKLKKQIEEEQGNM</sequence>
<dbReference type="Proteomes" id="UP000190328">
    <property type="component" value="Unassembled WGS sequence"/>
</dbReference>